<sequence>MALILSIETSTQMCSVALSENGTTRFAKQHHDSYSHASHLTVLIESLMQESGMVFSEVDAIAVSSGPGSYTGLRIGISTAKGICYAMHKPLIAINSLEILAWQIRQSELANQTPHALLCPMIDARRMEVYTTLYNTAMQQLTPITAEIIDNQSLATQLNEQPIIFAGNGADKCHEVITHPNALFIDQCMPLAHHMAIPAQLAFHENRFEDVAYMEPLYLKDFVATTPKNKVF</sequence>
<dbReference type="InterPro" id="IPR000905">
    <property type="entry name" value="Gcp-like_dom"/>
</dbReference>
<name>A0A2W7NS87_9BACT</name>
<gene>
    <name evidence="2" type="ORF">LX69_00751</name>
</gene>
<accession>A0A2W7NS87</accession>
<protein>
    <submittedName>
        <fullName evidence="2">tRNA threonylcarbamoyladenosine biosynthesis protein TsaB</fullName>
    </submittedName>
</protein>
<dbReference type="InterPro" id="IPR022496">
    <property type="entry name" value="T6A_TsaB"/>
</dbReference>
<dbReference type="GO" id="GO:0005829">
    <property type="term" value="C:cytosol"/>
    <property type="evidence" value="ECO:0007669"/>
    <property type="project" value="TreeGrafter"/>
</dbReference>
<dbReference type="CDD" id="cd24032">
    <property type="entry name" value="ASKHA_NBD_TsaB"/>
    <property type="match status" value="1"/>
</dbReference>
<dbReference type="OrthoDB" id="9784166at2"/>
<evidence type="ECO:0000259" key="1">
    <source>
        <dbReference type="Pfam" id="PF00814"/>
    </source>
</evidence>
<dbReference type="Gene3D" id="3.30.420.40">
    <property type="match status" value="2"/>
</dbReference>
<dbReference type="AlphaFoldDB" id="A0A2W7NS87"/>
<dbReference type="PANTHER" id="PTHR11735">
    <property type="entry name" value="TRNA N6-ADENOSINE THREONYLCARBAMOYLTRANSFERASE"/>
    <property type="match status" value="1"/>
</dbReference>
<evidence type="ECO:0000313" key="3">
    <source>
        <dbReference type="Proteomes" id="UP000249239"/>
    </source>
</evidence>
<reference evidence="2 3" key="1">
    <citation type="submission" date="2018-06" db="EMBL/GenBank/DDBJ databases">
        <title>Genomic Encyclopedia of Archaeal and Bacterial Type Strains, Phase II (KMG-II): from individual species to whole genera.</title>
        <authorList>
            <person name="Goeker M."/>
        </authorList>
    </citation>
    <scope>NUCLEOTIDE SEQUENCE [LARGE SCALE GENOMIC DNA]</scope>
    <source>
        <strain evidence="2 3">DSM 6779</strain>
    </source>
</reference>
<feature type="domain" description="Gcp-like" evidence="1">
    <location>
        <begin position="35"/>
        <end position="173"/>
    </location>
</feature>
<dbReference type="PANTHER" id="PTHR11735:SF11">
    <property type="entry name" value="TRNA THREONYLCARBAMOYLADENOSINE BIOSYNTHESIS PROTEIN TSAB"/>
    <property type="match status" value="1"/>
</dbReference>
<organism evidence="2 3">
    <name type="scientific">Breznakibacter xylanolyticus</name>
    <dbReference type="NCBI Taxonomy" id="990"/>
    <lineage>
        <taxon>Bacteria</taxon>
        <taxon>Pseudomonadati</taxon>
        <taxon>Bacteroidota</taxon>
        <taxon>Bacteroidia</taxon>
        <taxon>Marinilabiliales</taxon>
        <taxon>Marinilabiliaceae</taxon>
        <taxon>Breznakibacter</taxon>
    </lineage>
</organism>
<dbReference type="NCBIfam" id="TIGR03725">
    <property type="entry name" value="T6A_YeaZ"/>
    <property type="match status" value="1"/>
</dbReference>
<dbReference type="SUPFAM" id="SSF53067">
    <property type="entry name" value="Actin-like ATPase domain"/>
    <property type="match status" value="2"/>
</dbReference>
<dbReference type="Proteomes" id="UP000249239">
    <property type="component" value="Unassembled WGS sequence"/>
</dbReference>
<evidence type="ECO:0000313" key="2">
    <source>
        <dbReference type="EMBL" id="PZX19484.1"/>
    </source>
</evidence>
<dbReference type="GO" id="GO:0002949">
    <property type="term" value="P:tRNA threonylcarbamoyladenosine modification"/>
    <property type="evidence" value="ECO:0007669"/>
    <property type="project" value="InterPro"/>
</dbReference>
<dbReference type="EMBL" id="QKZK01000004">
    <property type="protein sequence ID" value="PZX19484.1"/>
    <property type="molecule type" value="Genomic_DNA"/>
</dbReference>
<keyword evidence="3" id="KW-1185">Reference proteome</keyword>
<dbReference type="Pfam" id="PF00814">
    <property type="entry name" value="TsaD"/>
    <property type="match status" value="1"/>
</dbReference>
<comment type="caution">
    <text evidence="2">The sequence shown here is derived from an EMBL/GenBank/DDBJ whole genome shotgun (WGS) entry which is preliminary data.</text>
</comment>
<dbReference type="RefSeq" id="WP_111444467.1">
    <property type="nucleotide sequence ID" value="NZ_QKZK01000004.1"/>
</dbReference>
<dbReference type="InterPro" id="IPR043129">
    <property type="entry name" value="ATPase_NBD"/>
</dbReference>
<proteinExistence type="predicted"/>